<evidence type="ECO:0000259" key="1">
    <source>
        <dbReference type="Pfam" id="PF00149"/>
    </source>
</evidence>
<feature type="domain" description="Calcineurin-like phosphoesterase" evidence="1">
    <location>
        <begin position="330"/>
        <end position="524"/>
    </location>
</feature>
<dbReference type="SUPFAM" id="SSF56300">
    <property type="entry name" value="Metallo-dependent phosphatases"/>
    <property type="match status" value="1"/>
</dbReference>
<name>A0A0U1NS49_9BACI</name>
<feature type="domain" description="DUF4073" evidence="2">
    <location>
        <begin position="526"/>
        <end position="606"/>
    </location>
</feature>
<dbReference type="Gene3D" id="2.60.120.260">
    <property type="entry name" value="Galactose-binding domain-like"/>
    <property type="match status" value="1"/>
</dbReference>
<dbReference type="RefSeq" id="WP_090630775.1">
    <property type="nucleotide sequence ID" value="NZ_CVRB01000001.1"/>
</dbReference>
<dbReference type="EMBL" id="CVRB01000001">
    <property type="protein sequence ID" value="CRK80765.1"/>
    <property type="molecule type" value="Genomic_DNA"/>
</dbReference>
<dbReference type="InterPro" id="IPR042283">
    <property type="entry name" value="GpdQ_catalytic"/>
</dbReference>
<dbReference type="AlphaFoldDB" id="A0A0U1NS49"/>
<dbReference type="PROSITE" id="PS51318">
    <property type="entry name" value="TAT"/>
    <property type="match status" value="1"/>
</dbReference>
<dbReference type="Pfam" id="PF00149">
    <property type="entry name" value="Metallophos"/>
    <property type="match status" value="1"/>
</dbReference>
<dbReference type="InterPro" id="IPR042281">
    <property type="entry name" value="GpdQ_beta-strand"/>
</dbReference>
<dbReference type="Gene3D" id="3.30.750.180">
    <property type="entry name" value="GpdQ, beta-strand dimerisation domain"/>
    <property type="match status" value="1"/>
</dbReference>
<reference evidence="4" key="1">
    <citation type="submission" date="2015-05" db="EMBL/GenBank/DDBJ databases">
        <authorList>
            <person name="Urmite Genomes"/>
        </authorList>
    </citation>
    <scope>NUCLEOTIDE SEQUENCE [LARGE SCALE GENOMIC DNA]</scope>
    <source>
        <strain evidence="4">LF1</strain>
    </source>
</reference>
<dbReference type="InterPro" id="IPR008965">
    <property type="entry name" value="CBM2/CBM3_carb-bd_dom_sf"/>
</dbReference>
<gene>
    <name evidence="3" type="ORF">BN000_00653</name>
</gene>
<dbReference type="Pfam" id="PF13285">
    <property type="entry name" value="DUF4073"/>
    <property type="match status" value="1"/>
</dbReference>
<dbReference type="PANTHER" id="PTHR43143:SF4">
    <property type="entry name" value="CALCINEURIN-LIKE PHOSPHOESTERASE DOMAIN-CONTAINING PROTEIN"/>
    <property type="match status" value="1"/>
</dbReference>
<keyword evidence="3" id="KW-0378">Hydrolase</keyword>
<dbReference type="STRING" id="1499688.BN000_00653"/>
<dbReference type="InterPro" id="IPR051918">
    <property type="entry name" value="STPP_CPPED1"/>
</dbReference>
<evidence type="ECO:0000313" key="4">
    <source>
        <dbReference type="Proteomes" id="UP000199087"/>
    </source>
</evidence>
<keyword evidence="4" id="KW-1185">Reference proteome</keyword>
<evidence type="ECO:0000313" key="3">
    <source>
        <dbReference type="EMBL" id="CRK80765.1"/>
    </source>
</evidence>
<dbReference type="InterPro" id="IPR025142">
    <property type="entry name" value="DUF4073"/>
</dbReference>
<organism evidence="3 4">
    <name type="scientific">Neobacillus massiliamazoniensis</name>
    <dbReference type="NCBI Taxonomy" id="1499688"/>
    <lineage>
        <taxon>Bacteria</taxon>
        <taxon>Bacillati</taxon>
        <taxon>Bacillota</taxon>
        <taxon>Bacilli</taxon>
        <taxon>Bacillales</taxon>
        <taxon>Bacillaceae</taxon>
        <taxon>Neobacillus</taxon>
    </lineage>
</organism>
<dbReference type="Gene3D" id="3.60.21.40">
    <property type="entry name" value="GpdQ, catalytic alpha/beta sandwich domain"/>
    <property type="match status" value="1"/>
</dbReference>
<protein>
    <submittedName>
        <fullName evidence="3">Phosphohydrolase</fullName>
    </submittedName>
</protein>
<dbReference type="InterPro" id="IPR006311">
    <property type="entry name" value="TAT_signal"/>
</dbReference>
<dbReference type="GO" id="GO:0016787">
    <property type="term" value="F:hydrolase activity"/>
    <property type="evidence" value="ECO:0007669"/>
    <property type="project" value="UniProtKB-KW"/>
</dbReference>
<dbReference type="InterPro" id="IPR004843">
    <property type="entry name" value="Calcineurin-like_PHP"/>
</dbReference>
<dbReference type="GO" id="GO:0030246">
    <property type="term" value="F:carbohydrate binding"/>
    <property type="evidence" value="ECO:0007669"/>
    <property type="project" value="InterPro"/>
</dbReference>
<dbReference type="SUPFAM" id="SSF49384">
    <property type="entry name" value="Carbohydrate-binding domain"/>
    <property type="match status" value="1"/>
</dbReference>
<dbReference type="CDD" id="cd08547">
    <property type="entry name" value="Type_II_cohesin"/>
    <property type="match status" value="1"/>
</dbReference>
<evidence type="ECO:0000259" key="2">
    <source>
        <dbReference type="Pfam" id="PF13285"/>
    </source>
</evidence>
<dbReference type="OrthoDB" id="1645838at2"/>
<accession>A0A0U1NS49</accession>
<proteinExistence type="predicted"/>
<dbReference type="Proteomes" id="UP000199087">
    <property type="component" value="Unassembled WGS sequence"/>
</dbReference>
<dbReference type="Gene3D" id="2.60.40.680">
    <property type="match status" value="1"/>
</dbReference>
<sequence length="610" mass="67621">MKNDKSQKKNKNSGVFEKEMNRRDFLQGTTKTAGLALGFSLFPFGGLQLNGGQTALAAANSNVITISNLEQGTGLFKVNFQGTGWEHWSSHSVNNKTGAYFEFEFIGDQFRLLGEKDAGDGIAAISIDGGPEQKADLYAPSRQTGVYYESPELEAGKHKVKVTVTGAKNAAASNSFVSLSQIEVNIPADISFIHLVQADVQLAGFIEEGTHTPVMIRLNEVYSDFVPKSMNIHFDTSILKVKDLTGMQEGLQAQMTEVSKNKIVVNFTTGNPLKQRKTVNLAKLNVQAKGKVGKTGSITIKDLVVADANGQETVISELKVDISITRKSIMTFNVISDTQGDTVDFDTALKQMNIINPYSKALVINGDITNYGDPKEFDAVRNIIHNNAVPFNIIPSIGNHDLYRRQDSVEVRFQRFYDFAGVDKPYYERKVQGIPFLVLGVENNANFSPDLEYMSDDQLNWLRDRLEKYSKEAKPVFIASHHVLRDTVSGSHKTYLGDYPRQAELMDILGDYPNIFVFTGHSHWSLDLPDWAVNVKVPGGNKKGITVVNCGGIQTGWMPTNPEPGEMISPEGGAFNQGLQIHVFEDEVVIKGRNFRTNSWMQEYIVQIDK</sequence>
<dbReference type="InterPro" id="IPR029052">
    <property type="entry name" value="Metallo-depent_PP-like"/>
</dbReference>
<dbReference type="PANTHER" id="PTHR43143">
    <property type="entry name" value="METALLOPHOSPHOESTERASE, CALCINEURIN SUPERFAMILY"/>
    <property type="match status" value="1"/>
</dbReference>